<proteinExistence type="inferred from homology"/>
<name>A0A445ACQ1_ARAHY</name>
<dbReference type="SUPFAM" id="SSF52058">
    <property type="entry name" value="L domain-like"/>
    <property type="match status" value="1"/>
</dbReference>
<dbReference type="GO" id="GO:0002161">
    <property type="term" value="F:aminoacyl-tRNA deacylase activity"/>
    <property type="evidence" value="ECO:0007669"/>
    <property type="project" value="InterPro"/>
</dbReference>
<evidence type="ECO:0000313" key="3">
    <source>
        <dbReference type="EMBL" id="RYR24189.1"/>
    </source>
</evidence>
<dbReference type="PANTHER" id="PTHR31423:SF3">
    <property type="entry name" value="PROLYL-TRNA SYNTHETASE ASSOCIATED DOMAIN-CONTAINING PROTEIN 1-RELATED"/>
    <property type="match status" value="1"/>
</dbReference>
<reference evidence="3 4" key="1">
    <citation type="submission" date="2019-01" db="EMBL/GenBank/DDBJ databases">
        <title>Sequencing of cultivated peanut Arachis hypogaea provides insights into genome evolution and oil improvement.</title>
        <authorList>
            <person name="Chen X."/>
        </authorList>
    </citation>
    <scope>NUCLEOTIDE SEQUENCE [LARGE SCALE GENOMIC DNA]</scope>
    <source>
        <strain evidence="4">cv. Fuhuasheng</strain>
        <tissue evidence="3">Leaves</tissue>
    </source>
</reference>
<dbReference type="Pfam" id="PF04073">
    <property type="entry name" value="tRNA_edit"/>
    <property type="match status" value="1"/>
</dbReference>
<dbReference type="InterPro" id="IPR040285">
    <property type="entry name" value="ProX/PRXD1"/>
</dbReference>
<dbReference type="InterPro" id="IPR007214">
    <property type="entry name" value="YbaK/aa-tRNA-synth-assoc-dom"/>
</dbReference>
<keyword evidence="4" id="KW-1185">Reference proteome</keyword>
<dbReference type="STRING" id="3818.A0A445ACQ1"/>
<dbReference type="InterPro" id="IPR036754">
    <property type="entry name" value="YbaK/aa-tRNA-synt-asso_dom_sf"/>
</dbReference>
<organism evidence="3 4">
    <name type="scientific">Arachis hypogaea</name>
    <name type="common">Peanut</name>
    <dbReference type="NCBI Taxonomy" id="3818"/>
    <lineage>
        <taxon>Eukaryota</taxon>
        <taxon>Viridiplantae</taxon>
        <taxon>Streptophyta</taxon>
        <taxon>Embryophyta</taxon>
        <taxon>Tracheophyta</taxon>
        <taxon>Spermatophyta</taxon>
        <taxon>Magnoliopsida</taxon>
        <taxon>eudicotyledons</taxon>
        <taxon>Gunneridae</taxon>
        <taxon>Pentapetalae</taxon>
        <taxon>rosids</taxon>
        <taxon>fabids</taxon>
        <taxon>Fabales</taxon>
        <taxon>Fabaceae</taxon>
        <taxon>Papilionoideae</taxon>
        <taxon>50 kb inversion clade</taxon>
        <taxon>dalbergioids sensu lato</taxon>
        <taxon>Dalbergieae</taxon>
        <taxon>Pterocarpus clade</taxon>
        <taxon>Arachis</taxon>
    </lineage>
</organism>
<dbReference type="AlphaFoldDB" id="A0A445ACQ1"/>
<evidence type="ECO:0000256" key="1">
    <source>
        <dbReference type="ARBA" id="ARBA00010201"/>
    </source>
</evidence>
<dbReference type="SUPFAM" id="SSF55826">
    <property type="entry name" value="YbaK/ProRS associated domain"/>
    <property type="match status" value="1"/>
</dbReference>
<dbReference type="Gene3D" id="3.80.10.10">
    <property type="entry name" value="Ribonuclease Inhibitor"/>
    <property type="match status" value="1"/>
</dbReference>
<feature type="domain" description="YbaK/aminoacyl-tRNA synthetase-associated" evidence="2">
    <location>
        <begin position="106"/>
        <end position="151"/>
    </location>
</feature>
<comment type="similarity">
    <text evidence="1">Belongs to the PRORSD1 family.</text>
</comment>
<evidence type="ECO:0000259" key="2">
    <source>
        <dbReference type="Pfam" id="PF04073"/>
    </source>
</evidence>
<dbReference type="InterPro" id="IPR032675">
    <property type="entry name" value="LRR_dom_sf"/>
</dbReference>
<dbReference type="Proteomes" id="UP000289738">
    <property type="component" value="Chromosome B02"/>
</dbReference>
<accession>A0A445ACQ1</accession>
<dbReference type="EMBL" id="SDMP01000012">
    <property type="protein sequence ID" value="RYR24189.1"/>
    <property type="molecule type" value="Genomic_DNA"/>
</dbReference>
<gene>
    <name evidence="3" type="ORF">Ahy_B02g057694</name>
</gene>
<evidence type="ECO:0000313" key="4">
    <source>
        <dbReference type="Proteomes" id="UP000289738"/>
    </source>
</evidence>
<dbReference type="PANTHER" id="PTHR31423">
    <property type="entry name" value="YBAK DOMAIN-CONTAINING PROTEIN"/>
    <property type="match status" value="1"/>
</dbReference>
<comment type="caution">
    <text evidence="3">The sequence shown here is derived from an EMBL/GenBank/DDBJ whole genome shotgun (WGS) entry which is preliminary data.</text>
</comment>
<protein>
    <recommendedName>
        <fullName evidence="2">YbaK/aminoacyl-tRNA synthetase-associated domain-containing protein</fullName>
    </recommendedName>
</protein>
<dbReference type="Gene3D" id="3.90.960.10">
    <property type="entry name" value="YbaK/aminoacyl-tRNA synthetase-associated domain"/>
    <property type="match status" value="1"/>
</dbReference>
<sequence>MSSSTAIFPGDLSSNYNLLLRRSTPATSPTKMISSGGIFLRRQSRPSSYCPVRFSSHKLARIHDRFCEMATTTTKTAGARVSEERIVETFHNDDDEVLDAAENEVVDKKNRFYIVSALADTKVDLKVLSQRLGLGKGGLRMTPEEALSEILQEMGCTNLVLHVQLFVTLMVILAGTFCAVGDTDIVDVAAISSLYVALGSPPLLGWKPVGGDPCFEMWQGVGCVFSNITSIRLDGLNLGGELGSNLNFPSILEMSLSGNRLNGSIPDALSLLTQLSGNLITMSKHYSGKERLISELRRRKDKVMACLVYINQVQLYIDDFLFG</sequence>